<dbReference type="InterPro" id="IPR006176">
    <property type="entry name" value="3-OHacyl-CoA_DH_NAD-bd"/>
</dbReference>
<comment type="similarity">
    <text evidence="3">Belongs to the 3-hydroxyacyl-CoA dehydrogenase family.</text>
</comment>
<dbReference type="Proteomes" id="UP000626982">
    <property type="component" value="Unassembled WGS sequence"/>
</dbReference>
<evidence type="ECO:0000256" key="8">
    <source>
        <dbReference type="ARBA" id="ARBA00023027"/>
    </source>
</evidence>
<sequence length="298" mass="30295">MTAAAPQHEVVAVLGAGVMGAGIVRTFTRGGCAVRVYDPRADVAAAAAASAGERASAHGSVAEAVEGATIVLEVAPERLDVKLALLAEVEAASADALIASNTSSIAADALAAGLADPSRLVIAHFFNPSDTVPLVEVVPGPATPPEAVERMRALLEACGKTAVPLAEQVEGFIANRLQAALYREAMHLVAHGIATPEQVDAAVTAGLGPRWALAGPFEVMDLGGLDVWTSVADGIFPSLDDASAAPPLLRERAERGDLGAKSGRGFAEHDADAPARFARRLAALLAARERLDADGAAG</sequence>
<proteinExistence type="inferred from homology"/>
<dbReference type="InterPro" id="IPR036291">
    <property type="entry name" value="NAD(P)-bd_dom_sf"/>
</dbReference>
<evidence type="ECO:0000259" key="11">
    <source>
        <dbReference type="Pfam" id="PF00725"/>
    </source>
</evidence>
<keyword evidence="8" id="KW-0520">NAD</keyword>
<dbReference type="InterPro" id="IPR006108">
    <property type="entry name" value="3HC_DH_C"/>
</dbReference>
<evidence type="ECO:0000313" key="14">
    <source>
        <dbReference type="Proteomes" id="UP000626982"/>
    </source>
</evidence>
<protein>
    <recommendedName>
        <fullName evidence="10">L-gulonate 3-dehydrogenase</fullName>
        <ecNumber evidence="9">1.1.1.45</ecNumber>
    </recommendedName>
    <alternativeName>
        <fullName evidence="10">L-gulonate 3-dehydrogenase</fullName>
    </alternativeName>
</protein>
<dbReference type="SUPFAM" id="SSF48179">
    <property type="entry name" value="6-phosphogluconate dehydrogenase C-terminal domain-like"/>
    <property type="match status" value="1"/>
</dbReference>
<evidence type="ECO:0000256" key="5">
    <source>
        <dbReference type="ARBA" id="ARBA00022490"/>
    </source>
</evidence>
<evidence type="ECO:0000256" key="10">
    <source>
        <dbReference type="ARBA" id="ARBA00042709"/>
    </source>
</evidence>
<comment type="subunit">
    <text evidence="4">Homodimer.</text>
</comment>
<accession>A0ABQ2KH71</accession>
<evidence type="ECO:0000256" key="4">
    <source>
        <dbReference type="ARBA" id="ARBA00011738"/>
    </source>
</evidence>
<dbReference type="InterPro" id="IPR013328">
    <property type="entry name" value="6PGD_dom2"/>
</dbReference>
<dbReference type="SUPFAM" id="SSF51735">
    <property type="entry name" value="NAD(P)-binding Rossmann-fold domains"/>
    <property type="match status" value="1"/>
</dbReference>
<dbReference type="EC" id="1.1.1.45" evidence="9"/>
<reference evidence="14" key="1">
    <citation type="journal article" date="2019" name="Int. J. Syst. Evol. Microbiol.">
        <title>The Global Catalogue of Microorganisms (GCM) 10K type strain sequencing project: providing services to taxonomists for standard genome sequencing and annotation.</title>
        <authorList>
            <consortium name="The Broad Institute Genomics Platform"/>
            <consortium name="The Broad Institute Genome Sequencing Center for Infectious Disease"/>
            <person name="Wu L."/>
            <person name="Ma J."/>
        </authorList>
    </citation>
    <scope>NUCLEOTIDE SEQUENCE [LARGE SCALE GENOMIC DNA]</scope>
    <source>
        <strain evidence="14">CGMCC 1.6960</strain>
    </source>
</reference>
<feature type="domain" description="3-hydroxyacyl-CoA dehydrogenase C-terminal" evidence="11">
    <location>
        <begin position="171"/>
        <end position="268"/>
    </location>
</feature>
<dbReference type="InterPro" id="IPR022694">
    <property type="entry name" value="3-OHacyl-CoA_DH"/>
</dbReference>
<dbReference type="InterPro" id="IPR008927">
    <property type="entry name" value="6-PGluconate_DH-like_C_sf"/>
</dbReference>
<gene>
    <name evidence="13" type="primary">fadB3</name>
    <name evidence="13" type="ORF">GCM10010968_10900</name>
</gene>
<dbReference type="Gene3D" id="1.10.1040.10">
    <property type="entry name" value="N-(1-d-carboxylethyl)-l-norvaline Dehydrogenase, domain 2"/>
    <property type="match status" value="1"/>
</dbReference>
<dbReference type="PANTHER" id="PTHR48075">
    <property type="entry name" value="3-HYDROXYACYL-COA DEHYDROGENASE FAMILY PROTEIN"/>
    <property type="match status" value="1"/>
</dbReference>
<keyword evidence="7" id="KW-0560">Oxidoreductase</keyword>
<dbReference type="Pfam" id="PF00725">
    <property type="entry name" value="3HCDH"/>
    <property type="match status" value="1"/>
</dbReference>
<evidence type="ECO:0000256" key="7">
    <source>
        <dbReference type="ARBA" id="ARBA00023002"/>
    </source>
</evidence>
<organism evidence="13 14">
    <name type="scientific">Agrococcus terreus</name>
    <dbReference type="NCBI Taxonomy" id="574649"/>
    <lineage>
        <taxon>Bacteria</taxon>
        <taxon>Bacillati</taxon>
        <taxon>Actinomycetota</taxon>
        <taxon>Actinomycetes</taxon>
        <taxon>Micrococcales</taxon>
        <taxon>Microbacteriaceae</taxon>
        <taxon>Agrococcus</taxon>
    </lineage>
</organism>
<comment type="caution">
    <text evidence="13">The sequence shown here is derived from an EMBL/GenBank/DDBJ whole genome shotgun (WGS) entry which is preliminary data.</text>
</comment>
<evidence type="ECO:0000256" key="3">
    <source>
        <dbReference type="ARBA" id="ARBA00009463"/>
    </source>
</evidence>
<evidence type="ECO:0000256" key="6">
    <source>
        <dbReference type="ARBA" id="ARBA00022553"/>
    </source>
</evidence>
<dbReference type="Gene3D" id="3.40.50.720">
    <property type="entry name" value="NAD(P)-binding Rossmann-like Domain"/>
    <property type="match status" value="1"/>
</dbReference>
<keyword evidence="6" id="KW-0597">Phosphoprotein</keyword>
<keyword evidence="5" id="KW-0963">Cytoplasm</keyword>
<feature type="domain" description="3-hydroxyacyl-CoA dehydrogenase NAD binding" evidence="12">
    <location>
        <begin position="48"/>
        <end position="166"/>
    </location>
</feature>
<evidence type="ECO:0000256" key="1">
    <source>
        <dbReference type="ARBA" id="ARBA00004496"/>
    </source>
</evidence>
<evidence type="ECO:0000259" key="12">
    <source>
        <dbReference type="Pfam" id="PF02737"/>
    </source>
</evidence>
<evidence type="ECO:0000313" key="13">
    <source>
        <dbReference type="EMBL" id="GGN81790.1"/>
    </source>
</evidence>
<name>A0ABQ2KH71_9MICO</name>
<dbReference type="EMBL" id="BMLM01000001">
    <property type="protein sequence ID" value="GGN81790.1"/>
    <property type="molecule type" value="Genomic_DNA"/>
</dbReference>
<evidence type="ECO:0000256" key="9">
    <source>
        <dbReference type="ARBA" id="ARBA00038962"/>
    </source>
</evidence>
<comment type="pathway">
    <text evidence="2">Lipid metabolism; butanoate metabolism.</text>
</comment>
<dbReference type="RefSeq" id="WP_188716862.1">
    <property type="nucleotide sequence ID" value="NZ_BAABBD010000002.1"/>
</dbReference>
<keyword evidence="14" id="KW-1185">Reference proteome</keyword>
<comment type="subcellular location">
    <subcellularLocation>
        <location evidence="1">Cytoplasm</location>
    </subcellularLocation>
</comment>
<evidence type="ECO:0000256" key="2">
    <source>
        <dbReference type="ARBA" id="ARBA00005086"/>
    </source>
</evidence>
<dbReference type="PIRSF" id="PIRSF000105">
    <property type="entry name" value="HCDH"/>
    <property type="match status" value="1"/>
</dbReference>
<dbReference type="PANTHER" id="PTHR48075:SF1">
    <property type="entry name" value="LAMBDA-CRYSTALLIN HOMOLOG"/>
    <property type="match status" value="1"/>
</dbReference>
<dbReference type="Pfam" id="PF02737">
    <property type="entry name" value="3HCDH_N"/>
    <property type="match status" value="1"/>
</dbReference>